<dbReference type="KEGG" id="mah:MEALZ_2566"/>
<sequence>MSNGLVDMVVAGVMVGVLLIGAWLRLMAAAVLELVDHNVVATSSAILLAFAART</sequence>
<keyword evidence="1" id="KW-1133">Transmembrane helix</keyword>
<dbReference type="EMBL" id="FO082060">
    <property type="protein sequence ID" value="CCE24241.1"/>
    <property type="molecule type" value="Genomic_DNA"/>
</dbReference>
<protein>
    <submittedName>
        <fullName evidence="2">Uncharacterized protein</fullName>
    </submittedName>
</protein>
<organism evidence="2 3">
    <name type="scientific">Methylotuvimicrobium alcaliphilum (strain DSM 19304 / NCIMB 14124 / VKM B-2133 / 20Z)</name>
    <name type="common">Methylomicrobium alcaliphilum</name>
    <dbReference type="NCBI Taxonomy" id="1091494"/>
    <lineage>
        <taxon>Bacteria</taxon>
        <taxon>Pseudomonadati</taxon>
        <taxon>Pseudomonadota</taxon>
        <taxon>Gammaproteobacteria</taxon>
        <taxon>Methylococcales</taxon>
        <taxon>Methylococcaceae</taxon>
        <taxon>Methylotuvimicrobium</taxon>
    </lineage>
</organism>
<name>G4SX85_META2</name>
<dbReference type="Proteomes" id="UP000008315">
    <property type="component" value="Chromosome"/>
</dbReference>
<proteinExistence type="predicted"/>
<evidence type="ECO:0000313" key="3">
    <source>
        <dbReference type="Proteomes" id="UP000008315"/>
    </source>
</evidence>
<keyword evidence="3" id="KW-1185">Reference proteome</keyword>
<evidence type="ECO:0000256" key="1">
    <source>
        <dbReference type="SAM" id="Phobius"/>
    </source>
</evidence>
<evidence type="ECO:0000313" key="2">
    <source>
        <dbReference type="EMBL" id="CCE24241.1"/>
    </source>
</evidence>
<keyword evidence="1" id="KW-0812">Transmembrane</keyword>
<dbReference type="STRING" id="1091494.MEALZ_2566"/>
<dbReference type="AlphaFoldDB" id="G4SX85"/>
<feature type="transmembrane region" description="Helical" evidence="1">
    <location>
        <begin position="6"/>
        <end position="24"/>
    </location>
</feature>
<accession>G4SX85</accession>
<gene>
    <name evidence="2" type="ordered locus">MEALZ_2566</name>
</gene>
<keyword evidence="1" id="KW-0472">Membrane</keyword>
<reference evidence="3" key="1">
    <citation type="journal article" date="2012" name="J. Bacteriol.">
        <title>Genome sequence of the haloalkaliphilic methanotrophic bacterium Methylomicrobium alcaliphilum 20Z.</title>
        <authorList>
            <person name="Vuilleumier S."/>
            <person name="Khmelenina V.N."/>
            <person name="Bringel F."/>
            <person name="Reshetnikov A.S."/>
            <person name="Lajus A."/>
            <person name="Mangenot S."/>
            <person name="Rouy Z."/>
            <person name="Op den Camp H.J."/>
            <person name="Jetten M.S."/>
            <person name="Dispirito A.A."/>
            <person name="Dunfield P."/>
            <person name="Klotz M.G."/>
            <person name="Semrau J.D."/>
            <person name="Stein L.Y."/>
            <person name="Barbe V."/>
            <person name="Medigue C."/>
            <person name="Trotsenko Y.A."/>
            <person name="Kalyuzhnaya M.G."/>
        </authorList>
    </citation>
    <scope>NUCLEOTIDE SEQUENCE [LARGE SCALE GENOMIC DNA]</scope>
    <source>
        <strain evidence="3">DSM 19304 / NCIMB 14124 / VKM B-2133 / 20Z</strain>
    </source>
</reference>
<dbReference type="HOGENOM" id="CLU_3045187_0_0_6"/>